<dbReference type="GO" id="GO:0005952">
    <property type="term" value="C:cAMP-dependent protein kinase complex"/>
    <property type="evidence" value="ECO:0007669"/>
    <property type="project" value="InterPro"/>
</dbReference>
<dbReference type="InterPro" id="IPR000595">
    <property type="entry name" value="cNMP-bd_dom"/>
</dbReference>
<dbReference type="Gene3D" id="2.60.120.10">
    <property type="entry name" value="Jelly Rolls"/>
    <property type="match status" value="1"/>
</dbReference>
<dbReference type="CDD" id="cd00038">
    <property type="entry name" value="CAP_ED"/>
    <property type="match status" value="1"/>
</dbReference>
<dbReference type="InterPro" id="IPR050503">
    <property type="entry name" value="cAMP-dep_PK_reg_su-like"/>
</dbReference>
<dbReference type="PANTHER" id="PTHR11635">
    <property type="entry name" value="CAMP-DEPENDENT PROTEIN KINASE REGULATORY CHAIN"/>
    <property type="match status" value="1"/>
</dbReference>
<keyword evidence="2" id="KW-0116">cAMP-binding</keyword>
<dbReference type="Proteomes" id="UP000265100">
    <property type="component" value="Chromosome 4"/>
</dbReference>
<proteinExistence type="inferred from homology"/>
<dbReference type="Ensembl" id="ENSACLT00000052748.1">
    <property type="protein sequence ID" value="ENSACLP00000046965.1"/>
    <property type="gene ID" value="ENSACLG00000027733.2"/>
</dbReference>
<dbReference type="GO" id="GO:0005829">
    <property type="term" value="C:cytosol"/>
    <property type="evidence" value="ECO:0007669"/>
    <property type="project" value="TreeGrafter"/>
</dbReference>
<accession>A0AAX7ST43</accession>
<evidence type="ECO:0000313" key="6">
    <source>
        <dbReference type="Proteomes" id="UP000265100"/>
    </source>
</evidence>
<dbReference type="GO" id="GO:0034236">
    <property type="term" value="F:protein kinase A catalytic subunit binding"/>
    <property type="evidence" value="ECO:0007669"/>
    <property type="project" value="TreeGrafter"/>
</dbReference>
<feature type="domain" description="Cyclic nucleotide-binding" evidence="4">
    <location>
        <begin position="20"/>
        <end position="62"/>
    </location>
</feature>
<reference evidence="5" key="2">
    <citation type="submission" date="2025-08" db="UniProtKB">
        <authorList>
            <consortium name="Ensembl"/>
        </authorList>
    </citation>
    <scope>IDENTIFICATION</scope>
</reference>
<evidence type="ECO:0000256" key="1">
    <source>
        <dbReference type="ARBA" id="ARBA00005753"/>
    </source>
</evidence>
<dbReference type="PANTHER" id="PTHR11635:SF126">
    <property type="entry name" value="CAMP-DEPENDENT PROTEIN KINASE TYPE I-BETA REGULATORY SUBUNIT"/>
    <property type="match status" value="1"/>
</dbReference>
<organism evidence="5 6">
    <name type="scientific">Astatotilapia calliptera</name>
    <name type="common">Eastern happy</name>
    <name type="synonym">Chromis callipterus</name>
    <dbReference type="NCBI Taxonomy" id="8154"/>
    <lineage>
        <taxon>Eukaryota</taxon>
        <taxon>Metazoa</taxon>
        <taxon>Chordata</taxon>
        <taxon>Craniata</taxon>
        <taxon>Vertebrata</taxon>
        <taxon>Euteleostomi</taxon>
        <taxon>Actinopterygii</taxon>
        <taxon>Neopterygii</taxon>
        <taxon>Teleostei</taxon>
        <taxon>Neoteleostei</taxon>
        <taxon>Acanthomorphata</taxon>
        <taxon>Ovalentaria</taxon>
        <taxon>Cichlomorphae</taxon>
        <taxon>Cichliformes</taxon>
        <taxon>Cichlidae</taxon>
        <taxon>African cichlids</taxon>
        <taxon>Pseudocrenilabrinae</taxon>
        <taxon>Haplochromini</taxon>
        <taxon>Astatotilapia</taxon>
    </lineage>
</organism>
<dbReference type="GO" id="GO:0004862">
    <property type="term" value="F:cAMP-dependent protein kinase inhibitor activity"/>
    <property type="evidence" value="ECO:0007669"/>
    <property type="project" value="TreeGrafter"/>
</dbReference>
<keyword evidence="2" id="KW-0547">Nucleotide-binding</keyword>
<keyword evidence="6" id="KW-1185">Reference proteome</keyword>
<evidence type="ECO:0000313" key="5">
    <source>
        <dbReference type="Ensembl" id="ENSACLP00000046965.1"/>
    </source>
</evidence>
<dbReference type="PROSITE" id="PS50042">
    <property type="entry name" value="CNMP_BINDING_3"/>
    <property type="match status" value="1"/>
</dbReference>
<dbReference type="InterPro" id="IPR018490">
    <property type="entry name" value="cNMP-bd_dom_sf"/>
</dbReference>
<keyword evidence="3" id="KW-0114">cAMP</keyword>
<dbReference type="SUPFAM" id="SSF51206">
    <property type="entry name" value="cAMP-binding domain-like"/>
    <property type="match status" value="1"/>
</dbReference>
<reference evidence="5" key="3">
    <citation type="submission" date="2025-09" db="UniProtKB">
        <authorList>
            <consortium name="Ensembl"/>
        </authorList>
    </citation>
    <scope>IDENTIFICATION</scope>
</reference>
<evidence type="ECO:0000256" key="2">
    <source>
        <dbReference type="ARBA" id="ARBA00022566"/>
    </source>
</evidence>
<evidence type="ECO:0000259" key="4">
    <source>
        <dbReference type="PROSITE" id="PS50042"/>
    </source>
</evidence>
<dbReference type="GO" id="GO:0030552">
    <property type="term" value="F:cAMP binding"/>
    <property type="evidence" value="ECO:0007669"/>
    <property type="project" value="UniProtKB-KW"/>
</dbReference>
<name>A0AAX7ST43_ASTCA</name>
<evidence type="ECO:0000256" key="3">
    <source>
        <dbReference type="ARBA" id="ARBA00023149"/>
    </source>
</evidence>
<dbReference type="AlphaFoldDB" id="A0AAX7ST43"/>
<gene>
    <name evidence="5" type="primary">PRKAR1B</name>
</gene>
<sequence>MGSTLRKRKMYEEFLSKVSILESLDKWERLTVADALEPVQFEDGEKIVVQGEPGDDFFIITEMLTYRGLKSCACHQSHQGGH</sequence>
<reference evidence="5" key="1">
    <citation type="submission" date="2018-05" db="EMBL/GenBank/DDBJ databases">
        <authorList>
            <person name="Datahose"/>
        </authorList>
    </citation>
    <scope>NUCLEOTIDE SEQUENCE</scope>
</reference>
<comment type="similarity">
    <text evidence="1">Belongs to the cAMP-dependent kinase regulatory chain family.</text>
</comment>
<dbReference type="GeneTree" id="ENSGT00940000157513"/>
<dbReference type="InterPro" id="IPR014710">
    <property type="entry name" value="RmlC-like_jellyroll"/>
</dbReference>
<protein>
    <recommendedName>
        <fullName evidence="4">Cyclic nucleotide-binding domain-containing protein</fullName>
    </recommendedName>
</protein>